<evidence type="ECO:0000256" key="1">
    <source>
        <dbReference type="ARBA" id="ARBA00001049"/>
    </source>
</evidence>
<dbReference type="EC" id="3.4.19.13" evidence="7"/>
<evidence type="ECO:0000256" key="4">
    <source>
        <dbReference type="ARBA" id="ARBA00047417"/>
    </source>
</evidence>
<evidence type="ECO:0000256" key="6">
    <source>
        <dbReference type="PIRSR" id="PIRSR600101-2"/>
    </source>
</evidence>
<comment type="catalytic activity">
    <reaction evidence="1 7">
        <text>an S-substituted glutathione + H2O = an S-substituted L-cysteinylglycine + L-glutamate</text>
        <dbReference type="Rhea" id="RHEA:59468"/>
        <dbReference type="ChEBI" id="CHEBI:15377"/>
        <dbReference type="ChEBI" id="CHEBI:29985"/>
        <dbReference type="ChEBI" id="CHEBI:90779"/>
        <dbReference type="ChEBI" id="CHEBI:143103"/>
        <dbReference type="EC" id="3.4.19.13"/>
    </reaction>
</comment>
<feature type="region of interest" description="Disordered" evidence="8">
    <location>
        <begin position="546"/>
        <end position="577"/>
    </location>
</feature>
<keyword evidence="3 7" id="KW-0012">Acyltransferase</keyword>
<dbReference type="GO" id="GO:0103068">
    <property type="term" value="F:leukotriene C4 gamma-glutamyl transferase activity"/>
    <property type="evidence" value="ECO:0007669"/>
    <property type="project" value="UniProtKB-EC"/>
</dbReference>
<dbReference type="Proteomes" id="UP000770889">
    <property type="component" value="Unassembled WGS sequence"/>
</dbReference>
<reference evidence="9 10" key="1">
    <citation type="submission" date="2021-05" db="EMBL/GenBank/DDBJ databases">
        <title>Genetic and Functional Diversity in Clade A Lucinid endosymbionts from the Bahamas.</title>
        <authorList>
            <person name="Giani N.M."/>
            <person name="Engel A.S."/>
            <person name="Campbell B.J."/>
        </authorList>
    </citation>
    <scope>NUCLEOTIDE SEQUENCE [LARGE SCALE GENOMIC DNA]</scope>
    <source>
        <strain evidence="9">LUC16012Gg_MoonRockCtena</strain>
    </source>
</reference>
<accession>A0A944QUH0</accession>
<feature type="binding site" evidence="6">
    <location>
        <begin position="441"/>
        <end position="442"/>
    </location>
    <ligand>
        <name>L-glutamate</name>
        <dbReference type="ChEBI" id="CHEBI:29985"/>
    </ligand>
</feature>
<feature type="compositionally biased region" description="Basic and acidic residues" evidence="8">
    <location>
        <begin position="565"/>
        <end position="577"/>
    </location>
</feature>
<evidence type="ECO:0000313" key="10">
    <source>
        <dbReference type="Proteomes" id="UP000770889"/>
    </source>
</evidence>
<evidence type="ECO:0000256" key="8">
    <source>
        <dbReference type="SAM" id="MobiDB-lite"/>
    </source>
</evidence>
<comment type="PTM">
    <text evidence="7">Cleaved by autocatalysis into a large and a small subunit.</text>
</comment>
<evidence type="ECO:0000256" key="2">
    <source>
        <dbReference type="ARBA" id="ARBA00001089"/>
    </source>
</evidence>
<dbReference type="PANTHER" id="PTHR43199">
    <property type="entry name" value="GLUTATHIONE HYDROLASE"/>
    <property type="match status" value="1"/>
</dbReference>
<comment type="similarity">
    <text evidence="7">Belongs to the gamma-glutamyltransferase family.</text>
</comment>
<dbReference type="EC" id="2.3.2.2" evidence="7"/>
<dbReference type="EMBL" id="JAHHGM010000006">
    <property type="protein sequence ID" value="MBT2988939.1"/>
    <property type="molecule type" value="Genomic_DNA"/>
</dbReference>
<dbReference type="InterPro" id="IPR051792">
    <property type="entry name" value="GGT_bact"/>
</dbReference>
<dbReference type="NCBIfam" id="TIGR00066">
    <property type="entry name" value="g_glut_trans"/>
    <property type="match status" value="1"/>
</dbReference>
<protein>
    <recommendedName>
        <fullName evidence="7">Glutathione hydrolase proenzyme</fullName>
        <ecNumber evidence="7">2.3.2.2</ecNumber>
        <ecNumber evidence="7">3.4.19.13</ecNumber>
    </recommendedName>
    <component>
        <recommendedName>
            <fullName evidence="7">Glutathione hydrolase large chain</fullName>
        </recommendedName>
    </component>
    <component>
        <recommendedName>
            <fullName evidence="7">Glutathione hydrolase small chain</fullName>
        </recommendedName>
    </component>
</protein>
<evidence type="ECO:0000256" key="7">
    <source>
        <dbReference type="RuleBase" id="RU368036"/>
    </source>
</evidence>
<feature type="binding site" evidence="6">
    <location>
        <position position="99"/>
    </location>
    <ligand>
        <name>L-glutamate</name>
        <dbReference type="ChEBI" id="CHEBI:29985"/>
    </ligand>
</feature>
<dbReference type="PRINTS" id="PR01210">
    <property type="entry name" value="GGTRANSPTASE"/>
</dbReference>
<name>A0A944QUH0_9GAMM</name>
<gene>
    <name evidence="9" type="primary">ggt</name>
    <name evidence="9" type="ORF">KME65_08230</name>
</gene>
<evidence type="ECO:0000256" key="5">
    <source>
        <dbReference type="PIRSR" id="PIRSR600101-1"/>
    </source>
</evidence>
<comment type="catalytic activity">
    <reaction evidence="2 7">
        <text>glutathione + H2O = L-cysteinylglycine + L-glutamate</text>
        <dbReference type="Rhea" id="RHEA:28807"/>
        <dbReference type="ChEBI" id="CHEBI:15377"/>
        <dbReference type="ChEBI" id="CHEBI:29985"/>
        <dbReference type="ChEBI" id="CHEBI:57925"/>
        <dbReference type="ChEBI" id="CHEBI:61694"/>
        <dbReference type="EC" id="3.4.19.13"/>
    </reaction>
</comment>
<dbReference type="InterPro" id="IPR043138">
    <property type="entry name" value="GGT_lsub"/>
</dbReference>
<dbReference type="PANTHER" id="PTHR43199:SF6">
    <property type="entry name" value="GLUTATHIONE HYDROLASE PROENZYME"/>
    <property type="match status" value="1"/>
</dbReference>
<dbReference type="InterPro" id="IPR043137">
    <property type="entry name" value="GGT_ssub_C"/>
</dbReference>
<feature type="binding site" evidence="6">
    <location>
        <position position="412"/>
    </location>
    <ligand>
        <name>L-glutamate</name>
        <dbReference type="ChEBI" id="CHEBI:29985"/>
    </ligand>
</feature>
<comment type="subunit">
    <text evidence="7">This enzyme consists of two polypeptide chains, which are synthesized in precursor form from a single polypeptide.</text>
</comment>
<dbReference type="InterPro" id="IPR000101">
    <property type="entry name" value="GGT_peptidase"/>
</dbReference>
<keyword evidence="7" id="KW-0317">Glutathione biosynthesis</keyword>
<proteinExistence type="inferred from homology"/>
<dbReference type="GO" id="GO:0006751">
    <property type="term" value="P:glutathione catabolic process"/>
    <property type="evidence" value="ECO:0007669"/>
    <property type="project" value="UniProtKB-UniRule"/>
</dbReference>
<comment type="caution">
    <text evidence="9">The sequence shown here is derived from an EMBL/GenBank/DDBJ whole genome shotgun (WGS) entry which is preliminary data.</text>
</comment>
<dbReference type="Gene3D" id="3.60.20.40">
    <property type="match status" value="1"/>
</dbReference>
<dbReference type="SUPFAM" id="SSF56235">
    <property type="entry name" value="N-terminal nucleophile aminohydrolases (Ntn hydrolases)"/>
    <property type="match status" value="1"/>
</dbReference>
<dbReference type="GO" id="GO:0036374">
    <property type="term" value="F:glutathione hydrolase activity"/>
    <property type="evidence" value="ECO:0007669"/>
    <property type="project" value="UniProtKB-UniRule"/>
</dbReference>
<feature type="binding site" evidence="6">
    <location>
        <position position="462"/>
    </location>
    <ligand>
        <name>L-glutamate</name>
        <dbReference type="ChEBI" id="CHEBI:29985"/>
    </ligand>
</feature>
<dbReference type="AlphaFoldDB" id="A0A944QUH0"/>
<comment type="pathway">
    <text evidence="7">Sulfur metabolism; glutathione metabolism.</text>
</comment>
<keyword evidence="7" id="KW-0865">Zymogen</keyword>
<feature type="binding site" evidence="6">
    <location>
        <begin position="388"/>
        <end position="390"/>
    </location>
    <ligand>
        <name>L-glutamate</name>
        <dbReference type="ChEBI" id="CHEBI:29985"/>
    </ligand>
</feature>
<organism evidence="9 10">
    <name type="scientific">Candidatus Thiodiazotropha taylori</name>
    <dbReference type="NCBI Taxonomy" id="2792791"/>
    <lineage>
        <taxon>Bacteria</taxon>
        <taxon>Pseudomonadati</taxon>
        <taxon>Pseudomonadota</taxon>
        <taxon>Gammaproteobacteria</taxon>
        <taxon>Chromatiales</taxon>
        <taxon>Sedimenticolaceae</taxon>
        <taxon>Candidatus Thiodiazotropha</taxon>
    </lineage>
</organism>
<dbReference type="Pfam" id="PF01019">
    <property type="entry name" value="G_glu_transpept"/>
    <property type="match status" value="1"/>
</dbReference>
<evidence type="ECO:0000256" key="3">
    <source>
        <dbReference type="ARBA" id="ARBA00023315"/>
    </source>
</evidence>
<dbReference type="Gene3D" id="1.10.246.130">
    <property type="match status" value="1"/>
</dbReference>
<dbReference type="InterPro" id="IPR029055">
    <property type="entry name" value="Ntn_hydrolases_N"/>
</dbReference>
<evidence type="ECO:0000313" key="9">
    <source>
        <dbReference type="EMBL" id="MBT2988939.1"/>
    </source>
</evidence>
<keyword evidence="7" id="KW-0378">Hydrolase</keyword>
<feature type="active site" description="Nucleophile" evidence="5">
    <location>
        <position position="370"/>
    </location>
</feature>
<dbReference type="GO" id="GO:0006750">
    <property type="term" value="P:glutathione biosynthetic process"/>
    <property type="evidence" value="ECO:0007669"/>
    <property type="project" value="UniProtKB-KW"/>
</dbReference>
<sequence>MRLRVFEKAPLWSLIFLFFFSAQLAATERPGAAAIASAHPLATDAGHQVLSAGGNAFDAAVAVSAVLAVVEPYSSGIGGGGFWLLHRASDGYETMLDGRERAPLAAHRDLYLDQQGKVIPRRSIDGALAAGIPGEPAALNHLARHYGRLPLAESLQPAIRLARDGFQVDSHYRRMAGWRLAALQAHPASAAQFLDRGKVPAEGFLIKQPALAETLEQIARDGADGFYKGEVARRLVAGVEAAGGIWSLEDLASYRVVERQPVVGHYQGLKVTSAAPPSSGGIALMTMLNILQGFNLPAQDEPLQTHLLVEAMRRAYRDRADYLGDPDFVDIPVEALTHPWYAAGLARDIQLHRASPSVGNLTPAEEGRDTTHFSILDREGNRVAATLSINYPFGSGFVVPGTGVLLNDEMDDFSASPGVPNVYGLIGGEANAIAGGKRMLSSMTPTFVEDDRRVAILGTPGGSRIITMVLLGILQMAEGKEPGSWVEKARFHHQYLPDEIQFEPGAFSDSLQQQLRAMGHQLKPLERSYGNMQAILWDREQDQIKAASDPRGLGSARVNEASSAHPERTVRKLMDKN</sequence>
<comment type="catalytic activity">
    <reaction evidence="4 7">
        <text>an N-terminal (5-L-glutamyl)-[peptide] + an alpha-amino acid = 5-L-glutamyl amino acid + an N-terminal L-alpha-aminoacyl-[peptide]</text>
        <dbReference type="Rhea" id="RHEA:23904"/>
        <dbReference type="Rhea" id="RHEA-COMP:9780"/>
        <dbReference type="Rhea" id="RHEA-COMP:9795"/>
        <dbReference type="ChEBI" id="CHEBI:77644"/>
        <dbReference type="ChEBI" id="CHEBI:78597"/>
        <dbReference type="ChEBI" id="CHEBI:78599"/>
        <dbReference type="ChEBI" id="CHEBI:78608"/>
        <dbReference type="EC" id="2.3.2.2"/>
    </reaction>
</comment>
<keyword evidence="7 9" id="KW-0808">Transferase</keyword>